<dbReference type="Proteomes" id="UP000663193">
    <property type="component" value="Chromosome 2"/>
</dbReference>
<evidence type="ECO:0000256" key="1">
    <source>
        <dbReference type="SAM" id="MobiDB-lite"/>
    </source>
</evidence>
<accession>A0A7U2ETW5</accession>
<feature type="compositionally biased region" description="Basic residues" evidence="1">
    <location>
        <begin position="1"/>
        <end position="12"/>
    </location>
</feature>
<protein>
    <submittedName>
        <fullName evidence="2">Uncharacterized protein</fullName>
    </submittedName>
</protein>
<dbReference type="VEuPathDB" id="FungiDB:JI435_079650"/>
<keyword evidence="3" id="KW-1185">Reference proteome</keyword>
<reference evidence="3" key="1">
    <citation type="journal article" date="2021" name="BMC Genomics">
        <title>Chromosome-level genome assembly and manually-curated proteome of model necrotroph Parastagonospora nodorum Sn15 reveals a genome-wide trove of candidate effector homologs, and redundancy of virulence-related functions within an accessory chromosome.</title>
        <authorList>
            <person name="Bertazzoni S."/>
            <person name="Jones D.A.B."/>
            <person name="Phan H.T."/>
            <person name="Tan K.-C."/>
            <person name="Hane J.K."/>
        </authorList>
    </citation>
    <scope>NUCLEOTIDE SEQUENCE [LARGE SCALE GENOMIC DNA]</scope>
    <source>
        <strain evidence="3">SN15 / ATCC MYA-4574 / FGSC 10173)</strain>
    </source>
</reference>
<evidence type="ECO:0000313" key="3">
    <source>
        <dbReference type="Proteomes" id="UP000663193"/>
    </source>
</evidence>
<proteinExistence type="predicted"/>
<feature type="region of interest" description="Disordered" evidence="1">
    <location>
        <begin position="1"/>
        <end position="90"/>
    </location>
</feature>
<sequence>MKGKHLLQKATRHVPPSSTTPSLPRPLTKSRRLPAHPSKSQKALIHPRKPDILKAPKKSSMPKPQNRKKTTRYLRSRNWRDRTAPSTSSFSEDTIQRQLNYLVPRHEEPGCCWHACGWEGFVWCCGRTCWANDESARENVENVEGCVEVQVLTEKKVDRPLRALCRDEWECDFCGAECFCEWVLGK</sequence>
<evidence type="ECO:0000313" key="2">
    <source>
        <dbReference type="EMBL" id="QRC92993.1"/>
    </source>
</evidence>
<feature type="compositionally biased region" description="Basic residues" evidence="1">
    <location>
        <begin position="65"/>
        <end position="77"/>
    </location>
</feature>
<dbReference type="EMBL" id="CP069024">
    <property type="protein sequence ID" value="QRC92993.1"/>
    <property type="molecule type" value="Genomic_DNA"/>
</dbReference>
<dbReference type="OrthoDB" id="3684807at2759"/>
<feature type="compositionally biased region" description="Low complexity" evidence="1">
    <location>
        <begin position="15"/>
        <end position="27"/>
    </location>
</feature>
<name>A0A7U2ETW5_PHANO</name>
<gene>
    <name evidence="2" type="ORF">JI435_079650</name>
</gene>
<dbReference type="AlphaFoldDB" id="A0A7U2ETW5"/>
<organism evidence="2 3">
    <name type="scientific">Phaeosphaeria nodorum (strain SN15 / ATCC MYA-4574 / FGSC 10173)</name>
    <name type="common">Glume blotch fungus</name>
    <name type="synonym">Parastagonospora nodorum</name>
    <dbReference type="NCBI Taxonomy" id="321614"/>
    <lineage>
        <taxon>Eukaryota</taxon>
        <taxon>Fungi</taxon>
        <taxon>Dikarya</taxon>
        <taxon>Ascomycota</taxon>
        <taxon>Pezizomycotina</taxon>
        <taxon>Dothideomycetes</taxon>
        <taxon>Pleosporomycetidae</taxon>
        <taxon>Pleosporales</taxon>
        <taxon>Pleosporineae</taxon>
        <taxon>Phaeosphaeriaceae</taxon>
        <taxon>Parastagonospora</taxon>
    </lineage>
</organism>